<sequence length="141" mass="15555">MSDIFPGEYAAAETGIFWDIEQCEIPDELNAGEVVQRVRSVISDAGHHGTVSMSAYGDMTGLDFPSEGIKLNHFPAGHTYARHTKMLEDIVSWSAEHPEPSTLLLILGDTSDDFVQVVKLLKSRKNYHVILVHPSDVFGSD</sequence>
<dbReference type="PANTHER" id="PTHR14379">
    <property type="entry name" value="LIMKAIN B LKAP"/>
    <property type="match status" value="1"/>
</dbReference>
<protein>
    <recommendedName>
        <fullName evidence="1">NYN domain-containing protein</fullName>
    </recommendedName>
</protein>
<name>R0HLY8_9BRAS</name>
<dbReference type="GO" id="GO:0004540">
    <property type="term" value="F:RNA nuclease activity"/>
    <property type="evidence" value="ECO:0007669"/>
    <property type="project" value="InterPro"/>
</dbReference>
<keyword evidence="3" id="KW-1185">Reference proteome</keyword>
<dbReference type="InterPro" id="IPR024768">
    <property type="entry name" value="Marf1"/>
</dbReference>
<dbReference type="CDD" id="cd10910">
    <property type="entry name" value="PIN_limkain_b1_N_like"/>
    <property type="match status" value="1"/>
</dbReference>
<gene>
    <name evidence="2" type="ORF">CARUB_v10018209mg</name>
</gene>
<proteinExistence type="predicted"/>
<dbReference type="OrthoDB" id="549353at2759"/>
<evidence type="ECO:0000313" key="3">
    <source>
        <dbReference type="Proteomes" id="UP000029121"/>
    </source>
</evidence>
<dbReference type="EMBL" id="KB870809">
    <property type="protein sequence ID" value="EOA24918.1"/>
    <property type="molecule type" value="Genomic_DNA"/>
</dbReference>
<dbReference type="AlphaFoldDB" id="R0HLY8"/>
<organism evidence="2 3">
    <name type="scientific">Capsella rubella</name>
    <dbReference type="NCBI Taxonomy" id="81985"/>
    <lineage>
        <taxon>Eukaryota</taxon>
        <taxon>Viridiplantae</taxon>
        <taxon>Streptophyta</taxon>
        <taxon>Embryophyta</taxon>
        <taxon>Tracheophyta</taxon>
        <taxon>Spermatophyta</taxon>
        <taxon>Magnoliopsida</taxon>
        <taxon>eudicotyledons</taxon>
        <taxon>Gunneridae</taxon>
        <taxon>Pentapetalae</taxon>
        <taxon>rosids</taxon>
        <taxon>malvids</taxon>
        <taxon>Brassicales</taxon>
        <taxon>Brassicaceae</taxon>
        <taxon>Camelineae</taxon>
        <taxon>Capsella</taxon>
    </lineage>
</organism>
<dbReference type="Pfam" id="PF01936">
    <property type="entry name" value="NYN"/>
    <property type="match status" value="1"/>
</dbReference>
<accession>R0HLY8</accession>
<dbReference type="PANTHER" id="PTHR14379:SF57">
    <property type="entry name" value="NYN DOMAIN-CONTAINING PROTEIN"/>
    <property type="match status" value="1"/>
</dbReference>
<feature type="domain" description="NYN" evidence="1">
    <location>
        <begin position="14"/>
        <end position="132"/>
    </location>
</feature>
<dbReference type="GO" id="GO:0005777">
    <property type="term" value="C:peroxisome"/>
    <property type="evidence" value="ECO:0007669"/>
    <property type="project" value="InterPro"/>
</dbReference>
<evidence type="ECO:0000313" key="2">
    <source>
        <dbReference type="EMBL" id="EOA24918.1"/>
    </source>
</evidence>
<dbReference type="Proteomes" id="UP000029121">
    <property type="component" value="Unassembled WGS sequence"/>
</dbReference>
<evidence type="ECO:0000259" key="1">
    <source>
        <dbReference type="Pfam" id="PF01936"/>
    </source>
</evidence>
<reference evidence="3" key="1">
    <citation type="journal article" date="2013" name="Nat. Genet.">
        <title>The Capsella rubella genome and the genomic consequences of rapid mating system evolution.</title>
        <authorList>
            <person name="Slotte T."/>
            <person name="Hazzouri K.M."/>
            <person name="Agren J.A."/>
            <person name="Koenig D."/>
            <person name="Maumus F."/>
            <person name="Guo Y.L."/>
            <person name="Steige K."/>
            <person name="Platts A.E."/>
            <person name="Escobar J.S."/>
            <person name="Newman L.K."/>
            <person name="Wang W."/>
            <person name="Mandakova T."/>
            <person name="Vello E."/>
            <person name="Smith L.M."/>
            <person name="Henz S.R."/>
            <person name="Steffen J."/>
            <person name="Takuno S."/>
            <person name="Brandvain Y."/>
            <person name="Coop G."/>
            <person name="Andolfatto P."/>
            <person name="Hu T.T."/>
            <person name="Blanchette M."/>
            <person name="Clark R.M."/>
            <person name="Quesneville H."/>
            <person name="Nordborg M."/>
            <person name="Gaut B.S."/>
            <person name="Lysak M.A."/>
            <person name="Jenkins J."/>
            <person name="Grimwood J."/>
            <person name="Chapman J."/>
            <person name="Prochnik S."/>
            <person name="Shu S."/>
            <person name="Rokhsar D."/>
            <person name="Schmutz J."/>
            <person name="Weigel D."/>
            <person name="Wright S.I."/>
        </authorList>
    </citation>
    <scope>NUCLEOTIDE SEQUENCE [LARGE SCALE GENOMIC DNA]</scope>
    <source>
        <strain evidence="3">cv. Monte Gargano</strain>
    </source>
</reference>
<dbReference type="GO" id="GO:0010468">
    <property type="term" value="P:regulation of gene expression"/>
    <property type="evidence" value="ECO:0007669"/>
    <property type="project" value="InterPro"/>
</dbReference>
<dbReference type="InterPro" id="IPR021139">
    <property type="entry name" value="NYN"/>
</dbReference>